<dbReference type="EMBL" id="QGNW01000197">
    <property type="protein sequence ID" value="RVW86089.1"/>
    <property type="molecule type" value="Genomic_DNA"/>
</dbReference>
<sequence>MAEAGAVGSLSGKHGIAQDTPSFPSDDEDEALSGPARGRGDTSRAGPSSEQA</sequence>
<comment type="caution">
    <text evidence="2">The sequence shown here is derived from an EMBL/GenBank/DDBJ whole genome shotgun (WGS) entry which is preliminary data.</text>
</comment>
<proteinExistence type="predicted"/>
<evidence type="ECO:0000313" key="2">
    <source>
        <dbReference type="EMBL" id="RVW86089.1"/>
    </source>
</evidence>
<protein>
    <submittedName>
        <fullName evidence="2">Uncharacterized protein</fullName>
    </submittedName>
</protein>
<gene>
    <name evidence="2" type="ORF">CK203_037998</name>
</gene>
<dbReference type="AlphaFoldDB" id="A0A438HNV0"/>
<feature type="region of interest" description="Disordered" evidence="1">
    <location>
        <begin position="1"/>
        <end position="52"/>
    </location>
</feature>
<evidence type="ECO:0000256" key="1">
    <source>
        <dbReference type="SAM" id="MobiDB-lite"/>
    </source>
</evidence>
<reference evidence="2 3" key="1">
    <citation type="journal article" date="2018" name="PLoS Genet.">
        <title>Population sequencing reveals clonal diversity and ancestral inbreeding in the grapevine cultivar Chardonnay.</title>
        <authorList>
            <person name="Roach M.J."/>
            <person name="Johnson D.L."/>
            <person name="Bohlmann J."/>
            <person name="van Vuuren H.J."/>
            <person name="Jones S.J."/>
            <person name="Pretorius I.S."/>
            <person name="Schmidt S.A."/>
            <person name="Borneman A.R."/>
        </authorList>
    </citation>
    <scope>NUCLEOTIDE SEQUENCE [LARGE SCALE GENOMIC DNA]</scope>
    <source>
        <strain evidence="3">cv. Chardonnay</strain>
        <tissue evidence="2">Leaf</tissue>
    </source>
</reference>
<organism evidence="2 3">
    <name type="scientific">Vitis vinifera</name>
    <name type="common">Grape</name>
    <dbReference type="NCBI Taxonomy" id="29760"/>
    <lineage>
        <taxon>Eukaryota</taxon>
        <taxon>Viridiplantae</taxon>
        <taxon>Streptophyta</taxon>
        <taxon>Embryophyta</taxon>
        <taxon>Tracheophyta</taxon>
        <taxon>Spermatophyta</taxon>
        <taxon>Magnoliopsida</taxon>
        <taxon>eudicotyledons</taxon>
        <taxon>Gunneridae</taxon>
        <taxon>Pentapetalae</taxon>
        <taxon>rosids</taxon>
        <taxon>Vitales</taxon>
        <taxon>Vitaceae</taxon>
        <taxon>Viteae</taxon>
        <taxon>Vitis</taxon>
    </lineage>
</organism>
<dbReference type="Proteomes" id="UP000288805">
    <property type="component" value="Unassembled WGS sequence"/>
</dbReference>
<evidence type="ECO:0000313" key="3">
    <source>
        <dbReference type="Proteomes" id="UP000288805"/>
    </source>
</evidence>
<accession>A0A438HNV0</accession>
<name>A0A438HNV0_VITVI</name>